<feature type="repeat" description="WD" evidence="6">
    <location>
        <begin position="298"/>
        <end position="340"/>
    </location>
</feature>
<keyword evidence="10" id="KW-1185">Reference proteome</keyword>
<dbReference type="EMBL" id="MU253741">
    <property type="protein sequence ID" value="KAG9248925.1"/>
    <property type="molecule type" value="Genomic_DNA"/>
</dbReference>
<dbReference type="PANTHER" id="PTHR45903:SF1">
    <property type="entry name" value="GLUTAMATE-RICH WD REPEAT-CONTAINING PROTEIN 1"/>
    <property type="match status" value="1"/>
</dbReference>
<feature type="domain" description="Histone-binding protein RBBP4-like N-terminal" evidence="8">
    <location>
        <begin position="94"/>
        <end position="155"/>
    </location>
</feature>
<dbReference type="InterPro" id="IPR020472">
    <property type="entry name" value="WD40_PAC1"/>
</dbReference>
<name>A0A9P8CJI5_9HELO</name>
<dbReference type="SUPFAM" id="SSF50978">
    <property type="entry name" value="WD40 repeat-like"/>
    <property type="match status" value="1"/>
</dbReference>
<feature type="compositionally biased region" description="Acidic residues" evidence="7">
    <location>
        <begin position="164"/>
        <end position="177"/>
    </location>
</feature>
<feature type="compositionally biased region" description="Basic and acidic residues" evidence="7">
    <location>
        <begin position="52"/>
        <end position="68"/>
    </location>
</feature>
<feature type="region of interest" description="Disordered" evidence="7">
    <location>
        <begin position="1"/>
        <end position="25"/>
    </location>
</feature>
<dbReference type="OrthoDB" id="2161379at2759"/>
<dbReference type="PROSITE" id="PS50294">
    <property type="entry name" value="WD_REPEATS_REGION"/>
    <property type="match status" value="2"/>
</dbReference>
<dbReference type="InterPro" id="IPR022052">
    <property type="entry name" value="Histone-bd_RBBP4-like_N"/>
</dbReference>
<dbReference type="GO" id="GO:0005730">
    <property type="term" value="C:nucleolus"/>
    <property type="evidence" value="ECO:0007669"/>
    <property type="project" value="TreeGrafter"/>
</dbReference>
<dbReference type="Pfam" id="PF00400">
    <property type="entry name" value="WD40"/>
    <property type="match status" value="2"/>
</dbReference>
<dbReference type="GO" id="GO:0042254">
    <property type="term" value="P:ribosome biogenesis"/>
    <property type="evidence" value="ECO:0007669"/>
    <property type="project" value="TreeGrafter"/>
</dbReference>
<evidence type="ECO:0000313" key="10">
    <source>
        <dbReference type="Proteomes" id="UP000887226"/>
    </source>
</evidence>
<keyword evidence="2 6" id="KW-0853">WD repeat</keyword>
<evidence type="ECO:0000256" key="2">
    <source>
        <dbReference type="ARBA" id="ARBA00022574"/>
    </source>
</evidence>
<evidence type="ECO:0000256" key="5">
    <source>
        <dbReference type="ARBA" id="ARBA00040876"/>
    </source>
</evidence>
<dbReference type="SMART" id="SM00320">
    <property type="entry name" value="WD40"/>
    <property type="match status" value="4"/>
</dbReference>
<evidence type="ECO:0000256" key="3">
    <source>
        <dbReference type="ARBA" id="ARBA00022737"/>
    </source>
</evidence>
<gene>
    <name evidence="9" type="ORF">BJ878DRAFT_236878</name>
</gene>
<feature type="compositionally biased region" description="Acidic residues" evidence="7">
    <location>
        <begin position="38"/>
        <end position="48"/>
    </location>
</feature>
<dbReference type="Gene3D" id="2.130.10.10">
    <property type="entry name" value="YVTN repeat-like/Quinoprotein amine dehydrogenase"/>
    <property type="match status" value="1"/>
</dbReference>
<dbReference type="Proteomes" id="UP000887226">
    <property type="component" value="Unassembled WGS sequence"/>
</dbReference>
<evidence type="ECO:0000256" key="4">
    <source>
        <dbReference type="ARBA" id="ARBA00023242"/>
    </source>
</evidence>
<feature type="region of interest" description="Disordered" evidence="7">
    <location>
        <begin position="160"/>
        <end position="183"/>
    </location>
</feature>
<proteinExistence type="predicted"/>
<dbReference type="InterPro" id="IPR019775">
    <property type="entry name" value="WD40_repeat_CS"/>
</dbReference>
<evidence type="ECO:0000256" key="1">
    <source>
        <dbReference type="ARBA" id="ARBA00004123"/>
    </source>
</evidence>
<evidence type="ECO:0000259" key="8">
    <source>
        <dbReference type="Pfam" id="PF12265"/>
    </source>
</evidence>
<sequence length="496" mass="54533">MSKRPAEDYENGGVPLKGGERQEKPEIVDEVGEFEDEFEDEFESDEIFEAGVDGRPDAERESEEKADSMDVDQQTFIVGRNKLEEGQTMSPDLTTYEMLHQLGTEWPCMSFDIVKDSLGDNRGTYPATMYAIAGTQADPGRAKDNKLMIYKFSGLSREDKGLAEESDSDDEDEDSESILEYKSIPLTSTTNRIRAHQTPALDSSRPPTTLTASWTEAGEVLIHDVTPHLTSFDVPGTQITPQQNKPLSTLRMHKSEGYGLDWSPLISTGKLITGDNNGSIYVTTRTGGEGWATDSRPLVGHTGSIEELQWSPSEKNVFASASSDGSVKIWDVRSKSRTAALTMQISNTDVNVMSWSQQTNHLLATGDEDGAWAVWDMRQWKSSSSTVAASKSSAVASFNHHKQQITSIEWHPTDDSIIAVAAADDTLTLWDLAVELDDEESKDTGGVADVPPQLLFVHYMPTVKELHWHPQIPGCIVSTGSSDGVGKFNVFKTISV</sequence>
<dbReference type="InterPro" id="IPR036322">
    <property type="entry name" value="WD40_repeat_dom_sf"/>
</dbReference>
<dbReference type="InterPro" id="IPR015943">
    <property type="entry name" value="WD40/YVTN_repeat-like_dom_sf"/>
</dbReference>
<reference evidence="9" key="1">
    <citation type="journal article" date="2021" name="IMA Fungus">
        <title>Genomic characterization of three marine fungi, including Emericellopsis atlantica sp. nov. with signatures of a generalist lifestyle and marine biomass degradation.</title>
        <authorList>
            <person name="Hagestad O.C."/>
            <person name="Hou L."/>
            <person name="Andersen J.H."/>
            <person name="Hansen E.H."/>
            <person name="Altermark B."/>
            <person name="Li C."/>
            <person name="Kuhnert E."/>
            <person name="Cox R.J."/>
            <person name="Crous P.W."/>
            <person name="Spatafora J.W."/>
            <person name="Lail K."/>
            <person name="Amirebrahimi M."/>
            <person name="Lipzen A."/>
            <person name="Pangilinan J."/>
            <person name="Andreopoulos W."/>
            <person name="Hayes R.D."/>
            <person name="Ng V."/>
            <person name="Grigoriev I.V."/>
            <person name="Jackson S.A."/>
            <person name="Sutton T.D.S."/>
            <person name="Dobson A.D.W."/>
            <person name="Rama T."/>
        </authorList>
    </citation>
    <scope>NUCLEOTIDE SEQUENCE</scope>
    <source>
        <strain evidence="9">TRa3180A</strain>
    </source>
</reference>
<dbReference type="Pfam" id="PF12265">
    <property type="entry name" value="CAF1C_H4-bd"/>
    <property type="match status" value="1"/>
</dbReference>
<evidence type="ECO:0000256" key="6">
    <source>
        <dbReference type="PROSITE-ProRule" id="PRU00221"/>
    </source>
</evidence>
<dbReference type="PRINTS" id="PR00320">
    <property type="entry name" value="GPROTEINBRPT"/>
</dbReference>
<comment type="caution">
    <text evidence="9">The sequence shown here is derived from an EMBL/GenBank/DDBJ whole genome shotgun (WGS) entry which is preliminary data.</text>
</comment>
<dbReference type="InterPro" id="IPR051972">
    <property type="entry name" value="Glutamate-rich_WD_repeat"/>
</dbReference>
<keyword evidence="3" id="KW-0677">Repeat</keyword>
<protein>
    <recommendedName>
        <fullName evidence="5">Glutamate-rich WD repeat-containing protein 1</fullName>
    </recommendedName>
</protein>
<dbReference type="InterPro" id="IPR001680">
    <property type="entry name" value="WD40_rpt"/>
</dbReference>
<comment type="subcellular location">
    <subcellularLocation>
        <location evidence="1">Nucleus</location>
    </subcellularLocation>
</comment>
<feature type="region of interest" description="Disordered" evidence="7">
    <location>
        <begin position="189"/>
        <end position="208"/>
    </location>
</feature>
<dbReference type="PROSITE" id="PS00678">
    <property type="entry name" value="WD_REPEATS_1"/>
    <property type="match status" value="1"/>
</dbReference>
<dbReference type="PROSITE" id="PS50082">
    <property type="entry name" value="WD_REPEATS_2"/>
    <property type="match status" value="2"/>
</dbReference>
<accession>A0A9P8CJI5</accession>
<keyword evidence="4" id="KW-0539">Nucleus</keyword>
<evidence type="ECO:0000256" key="7">
    <source>
        <dbReference type="SAM" id="MobiDB-lite"/>
    </source>
</evidence>
<evidence type="ECO:0000313" key="9">
    <source>
        <dbReference type="EMBL" id="KAG9248925.1"/>
    </source>
</evidence>
<dbReference type="PANTHER" id="PTHR45903">
    <property type="entry name" value="GLUTAMATE-RICH WD REPEAT-CONTAINING PROTEIN 1"/>
    <property type="match status" value="1"/>
</dbReference>
<feature type="region of interest" description="Disordered" evidence="7">
    <location>
        <begin position="38"/>
        <end position="69"/>
    </location>
</feature>
<feature type="repeat" description="WD" evidence="6">
    <location>
        <begin position="398"/>
        <end position="432"/>
    </location>
</feature>
<organism evidence="9 10">
    <name type="scientific">Calycina marina</name>
    <dbReference type="NCBI Taxonomy" id="1763456"/>
    <lineage>
        <taxon>Eukaryota</taxon>
        <taxon>Fungi</taxon>
        <taxon>Dikarya</taxon>
        <taxon>Ascomycota</taxon>
        <taxon>Pezizomycotina</taxon>
        <taxon>Leotiomycetes</taxon>
        <taxon>Helotiales</taxon>
        <taxon>Pezizellaceae</taxon>
        <taxon>Calycina</taxon>
    </lineage>
</organism>
<dbReference type="AlphaFoldDB" id="A0A9P8CJI5"/>